<keyword evidence="2" id="KW-1185">Reference proteome</keyword>
<name>Q3A9B7_CARHZ</name>
<protein>
    <submittedName>
        <fullName evidence="1">Conserved domain protein</fullName>
    </submittedName>
</protein>
<dbReference type="InterPro" id="IPR012347">
    <property type="entry name" value="Ferritin-like"/>
</dbReference>
<gene>
    <name evidence="1" type="ordered locus">CHY_2473</name>
</gene>
<dbReference type="AlphaFoldDB" id="Q3A9B7"/>
<dbReference type="Proteomes" id="UP000002706">
    <property type="component" value="Chromosome"/>
</dbReference>
<reference evidence="1 2" key="1">
    <citation type="journal article" date="2005" name="PLoS Genet.">
        <title>Life in hot carbon monoxide: the complete genome sequence of Carboxydothermus hydrogenoformans Z-2901.</title>
        <authorList>
            <person name="Wu M."/>
            <person name="Ren Q."/>
            <person name="Durkin A.S."/>
            <person name="Daugherty S.C."/>
            <person name="Brinkac L.M."/>
            <person name="Dodson R.J."/>
            <person name="Madupu R."/>
            <person name="Sullivan S.A."/>
            <person name="Kolonay J.F."/>
            <person name="Haft D.H."/>
            <person name="Nelson W.C."/>
            <person name="Tallon L.J."/>
            <person name="Jones K.M."/>
            <person name="Ulrich L.E."/>
            <person name="Gonzalez J.M."/>
            <person name="Zhulin I.B."/>
            <person name="Robb F.T."/>
            <person name="Eisen J.A."/>
        </authorList>
    </citation>
    <scope>NUCLEOTIDE SEQUENCE [LARGE SCALE GENOMIC DNA]</scope>
    <source>
        <strain evidence="2">ATCC BAA-161 / DSM 6008 / Z-2901</strain>
    </source>
</reference>
<dbReference type="eggNOG" id="COG5577">
    <property type="taxonomic scope" value="Bacteria"/>
</dbReference>
<sequence length="83" mass="9759">MVKMLKDQDMITDILSFEKFLSTMYHTAVMEAYSDQVRNTLMQAHNDKLNNARKLFTTMSQKGWYQVPLVQQTGNEIRVRPTM</sequence>
<dbReference type="InterPro" id="IPR012851">
    <property type="entry name" value="Spore_coat_CotF-like"/>
</dbReference>
<dbReference type="EMBL" id="CP000141">
    <property type="protein sequence ID" value="ABB14889.1"/>
    <property type="molecule type" value="Genomic_DNA"/>
</dbReference>
<dbReference type="FunCoup" id="Q3A9B7">
    <property type="interactions" value="46"/>
</dbReference>
<dbReference type="KEGG" id="chy:CHY_2473"/>
<dbReference type="InParanoid" id="Q3A9B7"/>
<evidence type="ECO:0000313" key="1">
    <source>
        <dbReference type="EMBL" id="ABB14889.1"/>
    </source>
</evidence>
<organism evidence="1 2">
    <name type="scientific">Carboxydothermus hydrogenoformans (strain ATCC BAA-161 / DSM 6008 / Z-2901)</name>
    <dbReference type="NCBI Taxonomy" id="246194"/>
    <lineage>
        <taxon>Bacteria</taxon>
        <taxon>Bacillati</taxon>
        <taxon>Bacillota</taxon>
        <taxon>Clostridia</taxon>
        <taxon>Thermoanaerobacterales</taxon>
        <taxon>Thermoanaerobacteraceae</taxon>
        <taxon>Carboxydothermus</taxon>
    </lineage>
</organism>
<proteinExistence type="predicted"/>
<dbReference type="STRING" id="246194.CHY_2473"/>
<dbReference type="HOGENOM" id="CLU_2536402_0_0_9"/>
<accession>Q3A9B7</accession>
<evidence type="ECO:0000313" key="2">
    <source>
        <dbReference type="Proteomes" id="UP000002706"/>
    </source>
</evidence>
<dbReference type="Gene3D" id="1.20.1260.10">
    <property type="match status" value="1"/>
</dbReference>
<dbReference type="Pfam" id="PF07875">
    <property type="entry name" value="Coat_F"/>
    <property type="match status" value="1"/>
</dbReference>